<dbReference type="SUPFAM" id="SSF81606">
    <property type="entry name" value="PP2C-like"/>
    <property type="match status" value="1"/>
</dbReference>
<evidence type="ECO:0000313" key="12">
    <source>
        <dbReference type="Proteomes" id="UP001603857"/>
    </source>
</evidence>
<evidence type="ECO:0000256" key="1">
    <source>
        <dbReference type="ARBA" id="ARBA00001936"/>
    </source>
</evidence>
<dbReference type="GO" id="GO:0004722">
    <property type="term" value="F:protein serine/threonine phosphatase activity"/>
    <property type="evidence" value="ECO:0007669"/>
    <property type="project" value="UniProtKB-EC"/>
</dbReference>
<dbReference type="InterPro" id="IPR036457">
    <property type="entry name" value="PPM-type-like_dom_sf"/>
</dbReference>
<protein>
    <recommendedName>
        <fullName evidence="3">protein-serine/threonine phosphatase</fullName>
        <ecNumber evidence="3">3.1.3.16</ecNumber>
    </recommendedName>
</protein>
<keyword evidence="12" id="KW-1185">Reference proteome</keyword>
<evidence type="ECO:0000256" key="3">
    <source>
        <dbReference type="ARBA" id="ARBA00013081"/>
    </source>
</evidence>
<evidence type="ECO:0000256" key="6">
    <source>
        <dbReference type="ARBA" id="ARBA00022842"/>
    </source>
</evidence>
<evidence type="ECO:0000259" key="10">
    <source>
        <dbReference type="PROSITE" id="PS51746"/>
    </source>
</evidence>
<reference evidence="11 12" key="1">
    <citation type="submission" date="2024-08" db="EMBL/GenBank/DDBJ databases">
        <title>Insights into the chromosomal genome structure of Flemingia macrophylla.</title>
        <authorList>
            <person name="Ding Y."/>
            <person name="Zhao Y."/>
            <person name="Bi W."/>
            <person name="Wu M."/>
            <person name="Zhao G."/>
            <person name="Gong Y."/>
            <person name="Li W."/>
            <person name="Zhang P."/>
        </authorList>
    </citation>
    <scope>NUCLEOTIDE SEQUENCE [LARGE SCALE GENOMIC DNA]</scope>
    <source>
        <strain evidence="11">DYQJB</strain>
        <tissue evidence="11">Leaf</tissue>
    </source>
</reference>
<dbReference type="EC" id="3.1.3.16" evidence="3"/>
<dbReference type="PANTHER" id="PTHR47992">
    <property type="entry name" value="PROTEIN PHOSPHATASE"/>
    <property type="match status" value="1"/>
</dbReference>
<evidence type="ECO:0000313" key="11">
    <source>
        <dbReference type="EMBL" id="KAL2324256.1"/>
    </source>
</evidence>
<evidence type="ECO:0000256" key="7">
    <source>
        <dbReference type="ARBA" id="ARBA00022912"/>
    </source>
</evidence>
<dbReference type="InterPro" id="IPR015655">
    <property type="entry name" value="PP2C"/>
</dbReference>
<dbReference type="EMBL" id="JBGMDY010000008">
    <property type="protein sequence ID" value="KAL2324256.1"/>
    <property type="molecule type" value="Genomic_DNA"/>
</dbReference>
<dbReference type="CDD" id="cd00143">
    <property type="entry name" value="PP2Cc"/>
    <property type="match status" value="1"/>
</dbReference>
<evidence type="ECO:0000256" key="4">
    <source>
        <dbReference type="ARBA" id="ARBA00022723"/>
    </source>
</evidence>
<feature type="domain" description="PPM-type phosphatase" evidence="10">
    <location>
        <begin position="33"/>
        <end position="400"/>
    </location>
</feature>
<dbReference type="SMART" id="SM00332">
    <property type="entry name" value="PP2Cc"/>
    <property type="match status" value="1"/>
</dbReference>
<keyword evidence="6" id="KW-0460">Magnesium</keyword>
<dbReference type="AlphaFoldDB" id="A0ABD1LL85"/>
<proteinExistence type="inferred from homology"/>
<evidence type="ECO:0000256" key="5">
    <source>
        <dbReference type="ARBA" id="ARBA00022801"/>
    </source>
</evidence>
<dbReference type="Gene3D" id="3.60.40.10">
    <property type="entry name" value="PPM-type phosphatase domain"/>
    <property type="match status" value="1"/>
</dbReference>
<comment type="similarity">
    <text evidence="9">Belongs to the PP2C family.</text>
</comment>
<comment type="cofactor">
    <cofactor evidence="1">
        <name>Mn(2+)</name>
        <dbReference type="ChEBI" id="CHEBI:29035"/>
    </cofactor>
</comment>
<dbReference type="PROSITE" id="PS51746">
    <property type="entry name" value="PPM_2"/>
    <property type="match status" value="1"/>
</dbReference>
<evidence type="ECO:0000256" key="8">
    <source>
        <dbReference type="ARBA" id="ARBA00023211"/>
    </source>
</evidence>
<dbReference type="PROSITE" id="PS01032">
    <property type="entry name" value="PPM_1"/>
    <property type="match status" value="1"/>
</dbReference>
<keyword evidence="4" id="KW-0479">Metal-binding</keyword>
<dbReference type="Pfam" id="PF00481">
    <property type="entry name" value="PP2C"/>
    <property type="match status" value="1"/>
</dbReference>
<organism evidence="11 12">
    <name type="scientific">Flemingia macrophylla</name>
    <dbReference type="NCBI Taxonomy" id="520843"/>
    <lineage>
        <taxon>Eukaryota</taxon>
        <taxon>Viridiplantae</taxon>
        <taxon>Streptophyta</taxon>
        <taxon>Embryophyta</taxon>
        <taxon>Tracheophyta</taxon>
        <taxon>Spermatophyta</taxon>
        <taxon>Magnoliopsida</taxon>
        <taxon>eudicotyledons</taxon>
        <taxon>Gunneridae</taxon>
        <taxon>Pentapetalae</taxon>
        <taxon>rosids</taxon>
        <taxon>fabids</taxon>
        <taxon>Fabales</taxon>
        <taxon>Fabaceae</taxon>
        <taxon>Papilionoideae</taxon>
        <taxon>50 kb inversion clade</taxon>
        <taxon>NPAAA clade</taxon>
        <taxon>indigoferoid/millettioid clade</taxon>
        <taxon>Phaseoleae</taxon>
        <taxon>Flemingia</taxon>
    </lineage>
</organism>
<evidence type="ECO:0000256" key="2">
    <source>
        <dbReference type="ARBA" id="ARBA00001946"/>
    </source>
</evidence>
<dbReference type="GO" id="GO:0046872">
    <property type="term" value="F:metal ion binding"/>
    <property type="evidence" value="ECO:0007669"/>
    <property type="project" value="UniProtKB-KW"/>
</dbReference>
<dbReference type="Proteomes" id="UP001603857">
    <property type="component" value="Unassembled WGS sequence"/>
</dbReference>
<accession>A0ABD1LL85</accession>
<sequence length="444" mass="50011">MLRLCYGPLDCCFRRRADGLLWHTDLRPHASGDFSIAVAQANYSLEDQSQVFTSPSATYVGVYDGHGGPEASRFVNKRLFPYLHSNHSLRFSYVLKMEAHGFAPLSVVWIILVTAPFHPDFPYYSLYPILHKPEFATEQGGLSVDVIKKAFSATEEEFLHLVKRKFPISPQIASVGSCCLFGAISNNVLYVANLGDSRAVLGKRDRERRDSPVVAQRLSTDHNVADEEVRREVEALHPDDSHIVVYTRGVWRIKGIIQDLDALTSCDFLLCLSYVFASLVSRSIGDVYLKKPDFFQQFGNPIPLKRPVMTAEPSIIIRELESEDLFLIFASDGLWEQLSDEAAVQIVFKYPRAGIAKRLVRAALQEAAKKREMRYDDIKKIDKRVRRHFHDDITVIVIYLDHHAGSSKSNGRVKNTTVGYTTAPVDIFSLNEDEAEKSMLGAVA</sequence>
<keyword evidence="8" id="KW-0464">Manganese</keyword>
<comment type="caution">
    <text evidence="11">The sequence shown here is derived from an EMBL/GenBank/DDBJ whole genome shotgun (WGS) entry which is preliminary data.</text>
</comment>
<evidence type="ECO:0000256" key="9">
    <source>
        <dbReference type="RuleBase" id="RU003465"/>
    </source>
</evidence>
<dbReference type="InterPro" id="IPR000222">
    <property type="entry name" value="PP2C_BS"/>
</dbReference>
<name>A0ABD1LL85_9FABA</name>
<keyword evidence="5 9" id="KW-0378">Hydrolase</keyword>
<keyword evidence="7 9" id="KW-0904">Protein phosphatase</keyword>
<comment type="cofactor">
    <cofactor evidence="2">
        <name>Mg(2+)</name>
        <dbReference type="ChEBI" id="CHEBI:18420"/>
    </cofactor>
</comment>
<dbReference type="InterPro" id="IPR001932">
    <property type="entry name" value="PPM-type_phosphatase-like_dom"/>
</dbReference>
<gene>
    <name evidence="11" type="ORF">Fmac_023314</name>
</gene>